<dbReference type="EMBL" id="CAJVPM010047378">
    <property type="protein sequence ID" value="CAG8720703.1"/>
    <property type="molecule type" value="Genomic_DNA"/>
</dbReference>
<reference evidence="1" key="1">
    <citation type="submission" date="2021-06" db="EMBL/GenBank/DDBJ databases">
        <authorList>
            <person name="Kallberg Y."/>
            <person name="Tangrot J."/>
            <person name="Rosling A."/>
        </authorList>
    </citation>
    <scope>NUCLEOTIDE SEQUENCE</scope>
    <source>
        <strain evidence="1">AU212A</strain>
    </source>
</reference>
<name>A0ACA9PUV0_9GLOM</name>
<organism evidence="1 2">
    <name type="scientific">Scutellospora calospora</name>
    <dbReference type="NCBI Taxonomy" id="85575"/>
    <lineage>
        <taxon>Eukaryota</taxon>
        <taxon>Fungi</taxon>
        <taxon>Fungi incertae sedis</taxon>
        <taxon>Mucoromycota</taxon>
        <taxon>Glomeromycotina</taxon>
        <taxon>Glomeromycetes</taxon>
        <taxon>Diversisporales</taxon>
        <taxon>Gigasporaceae</taxon>
        <taxon>Scutellospora</taxon>
    </lineage>
</organism>
<gene>
    <name evidence="1" type="ORF">SCALOS_LOCUS11244</name>
</gene>
<evidence type="ECO:0000313" key="2">
    <source>
        <dbReference type="Proteomes" id="UP000789860"/>
    </source>
</evidence>
<protein>
    <submittedName>
        <fullName evidence="1">3983_t:CDS:1</fullName>
    </submittedName>
</protein>
<sequence length="68" mass="7731">QRWYMFQKMGPTPNPRFHLTMTASQEKVMVFGGESIQGAKPDEDGLIHILDTSKIKYPPVTQNANPQQ</sequence>
<keyword evidence="2" id="KW-1185">Reference proteome</keyword>
<evidence type="ECO:0000313" key="1">
    <source>
        <dbReference type="EMBL" id="CAG8720703.1"/>
    </source>
</evidence>
<dbReference type="Proteomes" id="UP000789860">
    <property type="component" value="Unassembled WGS sequence"/>
</dbReference>
<accession>A0ACA9PUV0</accession>
<comment type="caution">
    <text evidence="1">The sequence shown here is derived from an EMBL/GenBank/DDBJ whole genome shotgun (WGS) entry which is preliminary data.</text>
</comment>
<proteinExistence type="predicted"/>
<feature type="non-terminal residue" evidence="1">
    <location>
        <position position="1"/>
    </location>
</feature>
<feature type="non-terminal residue" evidence="1">
    <location>
        <position position="68"/>
    </location>
</feature>